<evidence type="ECO:0000256" key="2">
    <source>
        <dbReference type="ARBA" id="ARBA00022598"/>
    </source>
</evidence>
<dbReference type="InterPro" id="IPR006195">
    <property type="entry name" value="aa-tRNA-synth_II"/>
</dbReference>
<dbReference type="NCBIfam" id="TIGR00459">
    <property type="entry name" value="aspS_bact"/>
    <property type="match status" value="1"/>
</dbReference>
<comment type="similarity">
    <text evidence="1 7">Belongs to the class-II aminoacyl-tRNA synthetase family. Type 1 subfamily.</text>
</comment>
<evidence type="ECO:0000256" key="4">
    <source>
        <dbReference type="ARBA" id="ARBA00022840"/>
    </source>
</evidence>
<dbReference type="GO" id="GO:0005737">
    <property type="term" value="C:cytoplasm"/>
    <property type="evidence" value="ECO:0007669"/>
    <property type="project" value="UniProtKB-SubCell"/>
</dbReference>
<keyword evidence="2 7" id="KW-0436">Ligase</keyword>
<dbReference type="KEGG" id="gtl:EP073_07580"/>
<organism evidence="9 10">
    <name type="scientific">Geovibrio thiophilus</name>
    <dbReference type="NCBI Taxonomy" id="139438"/>
    <lineage>
        <taxon>Bacteria</taxon>
        <taxon>Pseudomonadati</taxon>
        <taxon>Deferribacterota</taxon>
        <taxon>Deferribacteres</taxon>
        <taxon>Deferribacterales</taxon>
        <taxon>Geovibrionaceae</taxon>
        <taxon>Geovibrio</taxon>
    </lineage>
</organism>
<dbReference type="Gene3D" id="2.40.50.140">
    <property type="entry name" value="Nucleic acid-binding proteins"/>
    <property type="match status" value="1"/>
</dbReference>
<dbReference type="GO" id="GO:0050560">
    <property type="term" value="F:aspartate-tRNA(Asn) ligase activity"/>
    <property type="evidence" value="ECO:0007669"/>
    <property type="project" value="UniProtKB-EC"/>
</dbReference>
<dbReference type="CDD" id="cd00777">
    <property type="entry name" value="AspRS_core"/>
    <property type="match status" value="1"/>
</dbReference>
<evidence type="ECO:0000256" key="6">
    <source>
        <dbReference type="ARBA" id="ARBA00023146"/>
    </source>
</evidence>
<sequence>MVSNLGDWRRTHDCNALRASDIGKKVTLMGWVQRRRDHGGVIFVDLRDREGITQIVMSPELNKAVHEKAENLRSEFVIAIKGEVASRPDGSLNEKLPTGEVEVNVEELKILNTSIVPPFMLDEYSNVSEDVRLKYRYLDLRRPELKSNLITRHKLTKTMREFLYSKGFIDVETPFLTKSTPEGARDYLVPSRVNPGKCYALPQSPQMFKQLLMIAGFERYFQVVRCFRDEDLRADRQPEFTQLDIEMSFIDSNDLMNIMEELFITIFDKVMGIKLEKGFPTISYDEAMEKYGHDAPDTRFELYLKTINDTVKGCGFKVFNEAVEKNGCVKAVNAIGAGKTFSRKDIDDLTDFVVSLGAGGLAYIKVNEDGLQSPIVKFLGEDVAAAVVKEMNGKPGDIIFFGAGDKYTVNLYLSKLRLKVGAMLGLIDRDKHSFVWVLDFPLLEWDAENKRFAAMHHPFTSPLDEDVPLFDTDPGKMRAKAYDLVLNGSEIGGGSIRIHRSDVQEKMFSTLGLTEEERTYKFGFFIDALKYGTPPHGGIAFGVDRIATILTKSTSIRDVIAFPKTQKATCLMSDAPSFIDDKQLKELYMKFEIAENK</sequence>
<name>A0A3R5V1C4_9BACT</name>
<proteinExistence type="inferred from homology"/>
<keyword evidence="4 7" id="KW-0067">ATP-binding</keyword>
<dbReference type="InterPro" id="IPR004524">
    <property type="entry name" value="Asp-tRNA-ligase_1"/>
</dbReference>
<evidence type="ECO:0000259" key="8">
    <source>
        <dbReference type="PROSITE" id="PS50862"/>
    </source>
</evidence>
<evidence type="ECO:0000313" key="10">
    <source>
        <dbReference type="Proteomes" id="UP000287502"/>
    </source>
</evidence>
<keyword evidence="10" id="KW-1185">Reference proteome</keyword>
<feature type="binding site" evidence="7">
    <location>
        <position position="497"/>
    </location>
    <ligand>
        <name>L-aspartate</name>
        <dbReference type="ChEBI" id="CHEBI:29991"/>
    </ligand>
</feature>
<comment type="subunit">
    <text evidence="7">Homodimer.</text>
</comment>
<feature type="binding site" evidence="7">
    <location>
        <position position="182"/>
    </location>
    <ligand>
        <name>L-aspartate</name>
        <dbReference type="ChEBI" id="CHEBI:29991"/>
    </ligand>
</feature>
<dbReference type="PANTHER" id="PTHR22594:SF5">
    <property type="entry name" value="ASPARTATE--TRNA LIGASE, MITOCHONDRIAL"/>
    <property type="match status" value="1"/>
</dbReference>
<feature type="binding site" evidence="7">
    <location>
        <position position="456"/>
    </location>
    <ligand>
        <name>L-aspartate</name>
        <dbReference type="ChEBI" id="CHEBI:29991"/>
    </ligand>
</feature>
<protein>
    <recommendedName>
        <fullName evidence="7">Aspartate--tRNA(Asp/Asn) ligase</fullName>
        <ecNumber evidence="7">6.1.1.23</ecNumber>
    </recommendedName>
    <alternativeName>
        <fullName evidence="7">Aspartyl-tRNA synthetase</fullName>
        <shortName evidence="7">AspRS</shortName>
    </alternativeName>
    <alternativeName>
        <fullName evidence="7">Non-discriminating aspartyl-tRNA synthetase</fullName>
        <shortName evidence="7">ND-AspRS</shortName>
    </alternativeName>
</protein>
<evidence type="ECO:0000313" key="9">
    <source>
        <dbReference type="EMBL" id="QAR33266.1"/>
    </source>
</evidence>
<dbReference type="InterPro" id="IPR047090">
    <property type="entry name" value="AspRS_core"/>
</dbReference>
<dbReference type="SUPFAM" id="SSF50249">
    <property type="entry name" value="Nucleic acid-binding proteins"/>
    <property type="match status" value="1"/>
</dbReference>
<dbReference type="RefSeq" id="WP_128466552.1">
    <property type="nucleotide sequence ID" value="NZ_CP035108.1"/>
</dbReference>
<dbReference type="InterPro" id="IPR012340">
    <property type="entry name" value="NA-bd_OB-fold"/>
</dbReference>
<dbReference type="PRINTS" id="PR01042">
    <property type="entry name" value="TRNASYNTHASP"/>
</dbReference>
<dbReference type="Gene3D" id="3.30.930.10">
    <property type="entry name" value="Bira Bifunctional Protein, Domain 2"/>
    <property type="match status" value="1"/>
</dbReference>
<dbReference type="InterPro" id="IPR002312">
    <property type="entry name" value="Asp/Asn-tRNA-synth_IIb"/>
</dbReference>
<dbReference type="EMBL" id="CP035108">
    <property type="protein sequence ID" value="QAR33266.1"/>
    <property type="molecule type" value="Genomic_DNA"/>
</dbReference>
<feature type="region of interest" description="Aspartate" evidence="7">
    <location>
        <begin position="206"/>
        <end position="209"/>
    </location>
</feature>
<dbReference type="InterPro" id="IPR004365">
    <property type="entry name" value="NA-bd_OB_tRNA"/>
</dbReference>
<dbReference type="InterPro" id="IPR004364">
    <property type="entry name" value="Aa-tRNA-synt_II"/>
</dbReference>
<dbReference type="Pfam" id="PF00152">
    <property type="entry name" value="tRNA-synt_2"/>
    <property type="match status" value="1"/>
</dbReference>
<reference evidence="9 10" key="1">
    <citation type="submission" date="2019-01" db="EMBL/GenBank/DDBJ databases">
        <title>Geovibrio thiophilus DSM 11263, complete genome.</title>
        <authorList>
            <person name="Spring S."/>
            <person name="Bunk B."/>
            <person name="Sproer C."/>
        </authorList>
    </citation>
    <scope>NUCLEOTIDE SEQUENCE [LARGE SCALE GENOMIC DNA]</scope>
    <source>
        <strain evidence="9 10">DSM 11263</strain>
    </source>
</reference>
<dbReference type="CDD" id="cd04317">
    <property type="entry name" value="EcAspRS_like_N"/>
    <property type="match status" value="1"/>
</dbReference>
<dbReference type="InterPro" id="IPR045864">
    <property type="entry name" value="aa-tRNA-synth_II/BPL/LPL"/>
</dbReference>
<dbReference type="AlphaFoldDB" id="A0A3R5V1C4"/>
<dbReference type="GO" id="GO:0006422">
    <property type="term" value="P:aspartyl-tRNA aminoacylation"/>
    <property type="evidence" value="ECO:0007669"/>
    <property type="project" value="UniProtKB-UniRule"/>
</dbReference>
<accession>A0A3R5V1C4</accession>
<feature type="binding site" evidence="7">
    <location>
        <position position="228"/>
    </location>
    <ligand>
        <name>L-aspartate</name>
        <dbReference type="ChEBI" id="CHEBI:29991"/>
    </ligand>
</feature>
<feature type="binding site" evidence="7">
    <location>
        <position position="490"/>
    </location>
    <ligand>
        <name>ATP</name>
        <dbReference type="ChEBI" id="CHEBI:30616"/>
    </ligand>
</feature>
<evidence type="ECO:0000256" key="1">
    <source>
        <dbReference type="ARBA" id="ARBA00006303"/>
    </source>
</evidence>
<comment type="subcellular location">
    <subcellularLocation>
        <location evidence="7">Cytoplasm</location>
    </subcellularLocation>
</comment>
<dbReference type="GO" id="GO:0005524">
    <property type="term" value="F:ATP binding"/>
    <property type="evidence" value="ECO:0007669"/>
    <property type="project" value="UniProtKB-UniRule"/>
</dbReference>
<dbReference type="EC" id="6.1.1.23" evidence="7"/>
<keyword evidence="5 7" id="KW-0648">Protein biosynthesis</keyword>
<dbReference type="InterPro" id="IPR029351">
    <property type="entry name" value="GAD_dom"/>
</dbReference>
<dbReference type="GO" id="GO:0003676">
    <property type="term" value="F:nucleic acid binding"/>
    <property type="evidence" value="ECO:0007669"/>
    <property type="project" value="InterPro"/>
</dbReference>
<dbReference type="OrthoDB" id="9802326at2"/>
<keyword evidence="7" id="KW-0963">Cytoplasm</keyword>
<dbReference type="SUPFAM" id="SSF55681">
    <property type="entry name" value="Class II aaRS and biotin synthetases"/>
    <property type="match status" value="1"/>
</dbReference>
<gene>
    <name evidence="7 9" type="primary">aspS</name>
    <name evidence="9" type="ORF">EP073_07580</name>
</gene>
<keyword evidence="6 7" id="KW-0030">Aminoacyl-tRNA synthetase</keyword>
<comment type="catalytic activity">
    <reaction evidence="7">
        <text>tRNA(Asx) + L-aspartate + ATP = L-aspartyl-tRNA(Asx) + AMP + diphosphate</text>
        <dbReference type="Rhea" id="RHEA:18349"/>
        <dbReference type="Rhea" id="RHEA-COMP:9710"/>
        <dbReference type="Rhea" id="RHEA-COMP:9711"/>
        <dbReference type="ChEBI" id="CHEBI:29991"/>
        <dbReference type="ChEBI" id="CHEBI:30616"/>
        <dbReference type="ChEBI" id="CHEBI:33019"/>
        <dbReference type="ChEBI" id="CHEBI:78442"/>
        <dbReference type="ChEBI" id="CHEBI:78516"/>
        <dbReference type="ChEBI" id="CHEBI:456215"/>
        <dbReference type="EC" id="6.1.1.23"/>
    </reaction>
</comment>
<feature type="binding site" evidence="7">
    <location>
        <position position="237"/>
    </location>
    <ligand>
        <name>ATP</name>
        <dbReference type="ChEBI" id="CHEBI:30616"/>
    </ligand>
</feature>
<dbReference type="PROSITE" id="PS50862">
    <property type="entry name" value="AA_TRNA_LIGASE_II"/>
    <property type="match status" value="1"/>
</dbReference>
<dbReference type="Gene3D" id="3.30.1360.30">
    <property type="entry name" value="GAD-like domain"/>
    <property type="match status" value="1"/>
</dbReference>
<feature type="site" description="Important for tRNA non-discrimination" evidence="7">
    <location>
        <position position="38"/>
    </location>
</feature>
<dbReference type="NCBIfam" id="NF001750">
    <property type="entry name" value="PRK00476.1"/>
    <property type="match status" value="1"/>
</dbReference>
<feature type="binding site" evidence="7">
    <location>
        <begin position="542"/>
        <end position="545"/>
    </location>
    <ligand>
        <name>ATP</name>
        <dbReference type="ChEBI" id="CHEBI:30616"/>
    </ligand>
</feature>
<evidence type="ECO:0000256" key="7">
    <source>
        <dbReference type="HAMAP-Rule" id="MF_00044"/>
    </source>
</evidence>
<dbReference type="PANTHER" id="PTHR22594">
    <property type="entry name" value="ASPARTYL/LYSYL-TRNA SYNTHETASE"/>
    <property type="match status" value="1"/>
</dbReference>
<dbReference type="InterPro" id="IPR047089">
    <property type="entry name" value="Asp-tRNA-ligase_1_N"/>
</dbReference>
<feature type="domain" description="Aminoacyl-transfer RNA synthetases class-II family profile" evidence="8">
    <location>
        <begin position="152"/>
        <end position="563"/>
    </location>
</feature>
<dbReference type="HAMAP" id="MF_00044">
    <property type="entry name" value="Asp_tRNA_synth_type1"/>
    <property type="match status" value="1"/>
</dbReference>
<dbReference type="Pfam" id="PF02938">
    <property type="entry name" value="GAD"/>
    <property type="match status" value="1"/>
</dbReference>
<keyword evidence="3 7" id="KW-0547">Nucleotide-binding</keyword>
<dbReference type="Pfam" id="PF01336">
    <property type="entry name" value="tRNA_anti-codon"/>
    <property type="match status" value="1"/>
</dbReference>
<dbReference type="InterPro" id="IPR004115">
    <property type="entry name" value="GAD-like_sf"/>
</dbReference>
<comment type="function">
    <text evidence="7">Aspartyl-tRNA synthetase with relaxed tRNA specificity since it is able to aspartylate not only its cognate tRNA(Asp) but also tRNA(Asn). Reaction proceeds in two steps: L-aspartate is first activated by ATP to form Asp-AMP and then transferred to the acceptor end of tRNA(Asp/Asn).</text>
</comment>
<feature type="site" description="Important for tRNA non-discrimination" evidence="7">
    <location>
        <position position="90"/>
    </location>
</feature>
<evidence type="ECO:0000256" key="5">
    <source>
        <dbReference type="ARBA" id="ARBA00022917"/>
    </source>
</evidence>
<evidence type="ECO:0000256" key="3">
    <source>
        <dbReference type="ARBA" id="ARBA00022741"/>
    </source>
</evidence>
<dbReference type="SUPFAM" id="SSF55261">
    <property type="entry name" value="GAD domain-like"/>
    <property type="match status" value="1"/>
</dbReference>
<dbReference type="Proteomes" id="UP000287502">
    <property type="component" value="Chromosome"/>
</dbReference>
<feature type="binding site" evidence="7">
    <location>
        <begin position="228"/>
        <end position="230"/>
    </location>
    <ligand>
        <name>ATP</name>
        <dbReference type="ChEBI" id="CHEBI:30616"/>
    </ligand>
</feature>
<dbReference type="GO" id="GO:0004815">
    <property type="term" value="F:aspartate-tRNA ligase activity"/>
    <property type="evidence" value="ECO:0007669"/>
    <property type="project" value="UniProtKB-UniRule"/>
</dbReference>